<dbReference type="InterPro" id="IPR036179">
    <property type="entry name" value="Ig-like_dom_sf"/>
</dbReference>
<dbReference type="InterPro" id="IPR013106">
    <property type="entry name" value="Ig_V-set"/>
</dbReference>
<dbReference type="Proteomes" id="UP000585614">
    <property type="component" value="Unassembled WGS sequence"/>
</dbReference>
<evidence type="ECO:0000259" key="2">
    <source>
        <dbReference type="PROSITE" id="PS50835"/>
    </source>
</evidence>
<reference evidence="3 4" key="1">
    <citation type="journal article" date="2020" name="Nature">
        <title>Six reference-quality genomes reveal evolution of bat adaptations.</title>
        <authorList>
            <person name="Jebb D."/>
            <person name="Huang Z."/>
            <person name="Pippel M."/>
            <person name="Hughes G.M."/>
            <person name="Lavrichenko K."/>
            <person name="Devanna P."/>
            <person name="Winkler S."/>
            <person name="Jermiin L.S."/>
            <person name="Skirmuntt E.C."/>
            <person name="Katzourakis A."/>
            <person name="Burkitt-Gray L."/>
            <person name="Ray D.A."/>
            <person name="Sullivan K.A.M."/>
            <person name="Roscito J.G."/>
            <person name="Kirilenko B.M."/>
            <person name="Davalos L.M."/>
            <person name="Corthals A.P."/>
            <person name="Power M.L."/>
            <person name="Jones G."/>
            <person name="Ransome R.D."/>
            <person name="Dechmann D.K.N."/>
            <person name="Locatelli A.G."/>
            <person name="Puechmaille S.J."/>
            <person name="Fedrigo O."/>
            <person name="Jarvis E.D."/>
            <person name="Hiller M."/>
            <person name="Vernes S.C."/>
            <person name="Myers E.W."/>
            <person name="Teeling E.C."/>
        </authorList>
    </citation>
    <scope>NUCLEOTIDE SEQUENCE [LARGE SCALE GENOMIC DNA]</scope>
    <source>
        <strain evidence="3">MRhiFer1</strain>
        <tissue evidence="3">Lung</tissue>
    </source>
</reference>
<feature type="chain" id="PRO_5029864473" description="Ig-like domain-containing protein" evidence="1">
    <location>
        <begin position="20"/>
        <end position="147"/>
    </location>
</feature>
<sequence length="147" mass="16584">MQRISSFVCLTLFGAGAMSDFILVPQDQVVTVSKGGSATFSYSMGGENINNFYVSWYRKTQRSTVTFIYREGDVFGPGFQNRSQGRIDISKNQAVLEIFEVSERDEGFYYCSVDHHPAAGSLLSSSKTIEIHVEQQFQQDHDFLLNK</sequence>
<dbReference type="PROSITE" id="PS50835">
    <property type="entry name" value="IG_LIKE"/>
    <property type="match status" value="1"/>
</dbReference>
<dbReference type="Pfam" id="PF07686">
    <property type="entry name" value="V-set"/>
    <property type="match status" value="1"/>
</dbReference>
<name>A0A7J7XSJ8_RHIFE</name>
<dbReference type="InterPro" id="IPR007110">
    <property type="entry name" value="Ig-like_dom"/>
</dbReference>
<dbReference type="EMBL" id="JACAGC010000008">
    <property type="protein sequence ID" value="KAF6352667.1"/>
    <property type="molecule type" value="Genomic_DNA"/>
</dbReference>
<comment type="caution">
    <text evidence="3">The sequence shown here is derived from an EMBL/GenBank/DDBJ whole genome shotgun (WGS) entry which is preliminary data.</text>
</comment>
<keyword evidence="1" id="KW-0732">Signal</keyword>
<feature type="signal peptide" evidence="1">
    <location>
        <begin position="1"/>
        <end position="19"/>
    </location>
</feature>
<dbReference type="InterPro" id="IPR003599">
    <property type="entry name" value="Ig_sub"/>
</dbReference>
<dbReference type="SMART" id="SM00409">
    <property type="entry name" value="IG"/>
    <property type="match status" value="1"/>
</dbReference>
<evidence type="ECO:0000256" key="1">
    <source>
        <dbReference type="SAM" id="SignalP"/>
    </source>
</evidence>
<feature type="domain" description="Ig-like" evidence="2">
    <location>
        <begin position="25"/>
        <end position="130"/>
    </location>
</feature>
<organism evidence="3 4">
    <name type="scientific">Rhinolophus ferrumequinum</name>
    <name type="common">Greater horseshoe bat</name>
    <dbReference type="NCBI Taxonomy" id="59479"/>
    <lineage>
        <taxon>Eukaryota</taxon>
        <taxon>Metazoa</taxon>
        <taxon>Chordata</taxon>
        <taxon>Craniata</taxon>
        <taxon>Vertebrata</taxon>
        <taxon>Euteleostomi</taxon>
        <taxon>Mammalia</taxon>
        <taxon>Eutheria</taxon>
        <taxon>Laurasiatheria</taxon>
        <taxon>Chiroptera</taxon>
        <taxon>Yinpterochiroptera</taxon>
        <taxon>Rhinolophoidea</taxon>
        <taxon>Rhinolophidae</taxon>
        <taxon>Rhinolophinae</taxon>
        <taxon>Rhinolophus</taxon>
    </lineage>
</organism>
<dbReference type="Gene3D" id="2.60.40.10">
    <property type="entry name" value="Immunoglobulins"/>
    <property type="match status" value="1"/>
</dbReference>
<protein>
    <recommendedName>
        <fullName evidence="2">Ig-like domain-containing protein</fullName>
    </recommendedName>
</protein>
<proteinExistence type="predicted"/>
<evidence type="ECO:0000313" key="4">
    <source>
        <dbReference type="Proteomes" id="UP000585614"/>
    </source>
</evidence>
<dbReference type="AlphaFoldDB" id="A0A7J7XSJ8"/>
<accession>A0A7J7XSJ8</accession>
<dbReference type="SUPFAM" id="SSF48726">
    <property type="entry name" value="Immunoglobulin"/>
    <property type="match status" value="1"/>
</dbReference>
<gene>
    <name evidence="3" type="ORF">mRhiFer1_017519</name>
</gene>
<evidence type="ECO:0000313" key="3">
    <source>
        <dbReference type="EMBL" id="KAF6352667.1"/>
    </source>
</evidence>
<dbReference type="SMART" id="SM00406">
    <property type="entry name" value="IGv"/>
    <property type="match status" value="1"/>
</dbReference>
<dbReference type="InterPro" id="IPR013783">
    <property type="entry name" value="Ig-like_fold"/>
</dbReference>